<comment type="caution">
    <text evidence="14">The sequence shown here is derived from an EMBL/GenBank/DDBJ whole genome shotgun (WGS) entry which is preliminary data.</text>
</comment>
<dbReference type="GO" id="GO:0047223">
    <property type="term" value="F:beta-1,3-galactosyl-O-glycosyl-glycoprotein beta-1,3-N-acetylglucosaminyltransferase activity"/>
    <property type="evidence" value="ECO:0007669"/>
    <property type="project" value="TreeGrafter"/>
</dbReference>
<evidence type="ECO:0000256" key="9">
    <source>
        <dbReference type="ARBA" id="ARBA00022989"/>
    </source>
</evidence>
<keyword evidence="6" id="KW-0812">Transmembrane</keyword>
<comment type="similarity">
    <text evidence="3 13">Belongs to the glycosyltransferase 13 family.</text>
</comment>
<dbReference type="Gene3D" id="3.90.550.10">
    <property type="entry name" value="Spore Coat Polysaccharide Biosynthesis Protein SpsA, Chain A"/>
    <property type="match status" value="1"/>
</dbReference>
<keyword evidence="9" id="KW-1133">Transmembrane helix</keyword>
<evidence type="ECO:0000313" key="15">
    <source>
        <dbReference type="Proteomes" id="UP001497623"/>
    </source>
</evidence>
<reference evidence="14 15" key="1">
    <citation type="submission" date="2024-05" db="EMBL/GenBank/DDBJ databases">
        <authorList>
            <person name="Wallberg A."/>
        </authorList>
    </citation>
    <scope>NUCLEOTIDE SEQUENCE [LARGE SCALE GENOMIC DNA]</scope>
</reference>
<dbReference type="InterPro" id="IPR004139">
    <property type="entry name" value="Glyco_trans_13"/>
</dbReference>
<gene>
    <name evidence="14" type="ORF">MNOR_LOCUS21231</name>
</gene>
<keyword evidence="10 13" id="KW-0333">Golgi apparatus</keyword>
<dbReference type="EMBL" id="CAXKWB010016970">
    <property type="protein sequence ID" value="CAL4117574.1"/>
    <property type="molecule type" value="Genomic_DNA"/>
</dbReference>
<keyword evidence="15" id="KW-1185">Reference proteome</keyword>
<dbReference type="GO" id="GO:0016266">
    <property type="term" value="P:protein O-linked glycosylation via N-acetyl-galactosamine"/>
    <property type="evidence" value="ECO:0007669"/>
    <property type="project" value="TreeGrafter"/>
</dbReference>
<keyword evidence="12 13" id="KW-0464">Manganese</keyword>
<evidence type="ECO:0000256" key="4">
    <source>
        <dbReference type="ARBA" id="ARBA00022676"/>
    </source>
</evidence>
<keyword evidence="5" id="KW-0808">Transferase</keyword>
<evidence type="ECO:0000256" key="5">
    <source>
        <dbReference type="ARBA" id="ARBA00022679"/>
    </source>
</evidence>
<comment type="catalytic activity">
    <reaction evidence="13">
        <text>N(4)-(alpha-D-Man-(1-&gt;3)-[alpha-D-Man-(1-&gt;3)-[alpha-D-Man-(1-&gt;6)]-alpha-D-Man-(1-&gt;6)]-beta-D-Man-(1-&gt;4)-beta-D-GlcNAc-(1-&gt;4)-beta-D-GlcNAc)-L-asparaginyl-[protein] (N-glucan mannose isomer 5A1,2) + UDP-N-acetyl-alpha-D-glucosamine = N(4)-{beta-D-GlcNAc-(1-&gt;2)-alpha-D-Man-(1-&gt;3)-[alpha-D-Man-(1-&gt;3)-[alpha-D-Man-(1-&gt;6)]-alpha-D-Man-(1-&gt;6)]-beta-D-Man-(1-&gt;4)-beta-D-GlcNAc-(1-&gt;4)-beta-D-GlcNAc}-L-asparaginyl-[protein] + UDP + H(+)</text>
        <dbReference type="Rhea" id="RHEA:11456"/>
        <dbReference type="Rhea" id="RHEA-COMP:14367"/>
        <dbReference type="Rhea" id="RHEA-COMP:14368"/>
        <dbReference type="ChEBI" id="CHEBI:15378"/>
        <dbReference type="ChEBI" id="CHEBI:57705"/>
        <dbReference type="ChEBI" id="CHEBI:58223"/>
        <dbReference type="ChEBI" id="CHEBI:59087"/>
        <dbReference type="ChEBI" id="CHEBI:60625"/>
        <dbReference type="EC" id="2.4.1.101"/>
    </reaction>
</comment>
<evidence type="ECO:0000256" key="6">
    <source>
        <dbReference type="ARBA" id="ARBA00022692"/>
    </source>
</evidence>
<keyword evidence="4 13" id="KW-0328">Glycosyltransferase</keyword>
<dbReference type="GO" id="GO:0000139">
    <property type="term" value="C:Golgi membrane"/>
    <property type="evidence" value="ECO:0007669"/>
    <property type="project" value="UniProtKB-SubCell"/>
</dbReference>
<dbReference type="GO" id="GO:0003827">
    <property type="term" value="F:alpha-1,3-mannosylglycoprotein 2-beta-N-acetylglucosaminyltransferase activity"/>
    <property type="evidence" value="ECO:0007669"/>
    <property type="project" value="UniProtKB-UniRule"/>
</dbReference>
<evidence type="ECO:0000256" key="10">
    <source>
        <dbReference type="ARBA" id="ARBA00023034"/>
    </source>
</evidence>
<comment type="function">
    <text evidence="13">Initiates complex N-linked carbohydrate formation. Essential for the conversion of high-mannose to hybrid and complex N-glycans.</text>
</comment>
<keyword evidence="8 13" id="KW-0735">Signal-anchor</keyword>
<dbReference type="InterPro" id="IPR052463">
    <property type="entry name" value="O-linked_mannose_GnT"/>
</dbReference>
<keyword evidence="7 13" id="KW-0479">Metal-binding</keyword>
<evidence type="ECO:0000256" key="1">
    <source>
        <dbReference type="ARBA" id="ARBA00004323"/>
    </source>
</evidence>
<sequence length="634" mass="72329">ISTQASSSYNGWNVAVFQGCQNNIHQRNCTNGPLFQDGLWLEDEEATERAAKPKYRDGEGLVMMVFNQHNGMLIFKKLFPLNKYYAHWYDLHWHISRVSVGRVVILTIMVSGTGGIRHAATTLSNLGSLFVKHLTTQAHWTWTFIQGGKTLSESVVMEGRAKHQIHSITNTDLYTKDPILSRKEEQRSQFCQNHGCMGGLCDPNHPDVVPPPEAQSLATKKHVLDNVPIIVSAGTRIQYLYYTLSKLLSAPGAKKRNILVILGDTTNSTITLLNILEVNYTFAKVNNMKTDSQVNNNMPPQNQMLFSYYRYVYKLVLDTFPLAEATIFLDEDVEVSPDFFSYMSQTIWLLKNDSSLYCINGFSQLGMEGSAHNPSRLLRGRVQVSWGYAITTDFIREVLPLWPQNGTTDLYDYWLYNNVRRDRECVFPEFSRTRHYGVGVNSVSKLSENYFISMPTVQEAKIPLPDVPNLVLSEWRKDLTHSIRNSTYLKGNPCTKDFLPLPSKPTNYTFCYRHDSTKSEYHNQFEMVAKCLHAFYFSLNRVGMHEGVQIFSYAPGVQVFLIGSPLSSYSHLCPPKRHLFDELALSTVEWTQNTEYAMAIDVPGIMAISKFYKITKPDPNNTISYDFMKLFLEG</sequence>
<protein>
    <recommendedName>
        <fullName evidence="13">Alpha-1,3-mannosyl-glycoprotein 2-beta-N-acetylglucosaminyltransferase</fullName>
        <shortName evidence="13">GNT-I</shortName>
        <shortName evidence="13">GlcNAc-T I</shortName>
        <ecNumber evidence="13">2.4.1.101</ecNumber>
    </recommendedName>
    <alternativeName>
        <fullName evidence="13">N-glycosyl-oligosaccharide-glycoprotein N-acetylglucosaminyltransferase I</fullName>
    </alternativeName>
</protein>
<comment type="pathway">
    <text evidence="2 13">Protein modification; protein glycosylation.</text>
</comment>
<comment type="cofactor">
    <cofactor evidence="13">
        <name>Mn(2+)</name>
        <dbReference type="ChEBI" id="CHEBI:29035"/>
    </cofactor>
    <text evidence="13">The cofactor is mostly bound to the substrate.</text>
</comment>
<evidence type="ECO:0000256" key="7">
    <source>
        <dbReference type="ARBA" id="ARBA00022723"/>
    </source>
</evidence>
<dbReference type="PANTHER" id="PTHR46396">
    <property type="entry name" value="PROTEIN O-LINKED-MANNOSE BETA-1,2-N-ACETYLGLUCOSAMINYLTRANSFERASE 1"/>
    <property type="match status" value="1"/>
</dbReference>
<dbReference type="InterPro" id="IPR029044">
    <property type="entry name" value="Nucleotide-diphossugar_trans"/>
</dbReference>
<dbReference type="Pfam" id="PF03071">
    <property type="entry name" value="GNT-I"/>
    <property type="match status" value="1"/>
</dbReference>
<evidence type="ECO:0000256" key="11">
    <source>
        <dbReference type="ARBA" id="ARBA00023136"/>
    </source>
</evidence>
<evidence type="ECO:0000256" key="3">
    <source>
        <dbReference type="ARBA" id="ARBA00006492"/>
    </source>
</evidence>
<evidence type="ECO:0000256" key="2">
    <source>
        <dbReference type="ARBA" id="ARBA00004922"/>
    </source>
</evidence>
<feature type="non-terminal residue" evidence="14">
    <location>
        <position position="1"/>
    </location>
</feature>
<comment type="subcellular location">
    <subcellularLocation>
        <location evidence="1 13">Golgi apparatus membrane</location>
        <topology evidence="1 13">Single-pass type II membrane protein</topology>
    </subcellularLocation>
</comment>
<dbReference type="Proteomes" id="UP001497623">
    <property type="component" value="Unassembled WGS sequence"/>
</dbReference>
<accession>A0AAV2R620</accession>
<dbReference type="GO" id="GO:0030145">
    <property type="term" value="F:manganese ion binding"/>
    <property type="evidence" value="ECO:0007669"/>
    <property type="project" value="UniProtKB-UniRule"/>
</dbReference>
<keyword evidence="11" id="KW-0472">Membrane</keyword>
<dbReference type="AlphaFoldDB" id="A0AAV2R620"/>
<evidence type="ECO:0000313" key="14">
    <source>
        <dbReference type="EMBL" id="CAL4117574.1"/>
    </source>
</evidence>
<dbReference type="PANTHER" id="PTHR46396:SF2">
    <property type="entry name" value="ILEI_PANDER DOMAIN-CONTAINING PROTEIN"/>
    <property type="match status" value="1"/>
</dbReference>
<dbReference type="SUPFAM" id="SSF53448">
    <property type="entry name" value="Nucleotide-diphospho-sugar transferases"/>
    <property type="match status" value="1"/>
</dbReference>
<dbReference type="EC" id="2.4.1.101" evidence="13"/>
<organism evidence="14 15">
    <name type="scientific">Meganyctiphanes norvegica</name>
    <name type="common">Northern krill</name>
    <name type="synonym">Thysanopoda norvegica</name>
    <dbReference type="NCBI Taxonomy" id="48144"/>
    <lineage>
        <taxon>Eukaryota</taxon>
        <taxon>Metazoa</taxon>
        <taxon>Ecdysozoa</taxon>
        <taxon>Arthropoda</taxon>
        <taxon>Crustacea</taxon>
        <taxon>Multicrustacea</taxon>
        <taxon>Malacostraca</taxon>
        <taxon>Eumalacostraca</taxon>
        <taxon>Eucarida</taxon>
        <taxon>Euphausiacea</taxon>
        <taxon>Euphausiidae</taxon>
        <taxon>Meganyctiphanes</taxon>
    </lineage>
</organism>
<evidence type="ECO:0000256" key="13">
    <source>
        <dbReference type="RuleBase" id="RU368119"/>
    </source>
</evidence>
<proteinExistence type="inferred from homology"/>
<evidence type="ECO:0000256" key="12">
    <source>
        <dbReference type="ARBA" id="ARBA00023211"/>
    </source>
</evidence>
<evidence type="ECO:0000256" key="8">
    <source>
        <dbReference type="ARBA" id="ARBA00022968"/>
    </source>
</evidence>
<name>A0AAV2R620_MEGNR</name>